<dbReference type="Gene3D" id="3.30.9.10">
    <property type="entry name" value="D-Amino Acid Oxidase, subunit A, domain 2"/>
    <property type="match status" value="1"/>
</dbReference>
<dbReference type="PANTHER" id="PTHR11530">
    <property type="entry name" value="D-AMINO ACID OXIDASE"/>
    <property type="match status" value="1"/>
</dbReference>
<feature type="domain" description="FAD dependent oxidoreductase" evidence="8">
    <location>
        <begin position="3"/>
        <end position="352"/>
    </location>
</feature>
<dbReference type="PRINTS" id="PR00420">
    <property type="entry name" value="RNGMNOXGNASE"/>
</dbReference>
<keyword evidence="3" id="KW-0285">Flavoprotein</keyword>
<dbReference type="InterPro" id="IPR006181">
    <property type="entry name" value="D-amino_acid_oxidase_CS"/>
</dbReference>
<name>A0A4Z0L6V7_9FLAO</name>
<dbReference type="PANTHER" id="PTHR11530:SF25">
    <property type="entry name" value="FAD DEPENDENT OXIDOREDUCTASE DOMAIN-CONTAINING PROTEIN"/>
    <property type="match status" value="1"/>
</dbReference>
<dbReference type="Gene3D" id="3.40.50.720">
    <property type="entry name" value="NAD(P)-binding Rossmann-like Domain"/>
    <property type="match status" value="1"/>
</dbReference>
<evidence type="ECO:0000256" key="3">
    <source>
        <dbReference type="ARBA" id="ARBA00022630"/>
    </source>
</evidence>
<dbReference type="PROSITE" id="PS00677">
    <property type="entry name" value="DAO"/>
    <property type="match status" value="1"/>
</dbReference>
<keyword evidence="4 7" id="KW-0274">FAD</keyword>
<dbReference type="Pfam" id="PF01266">
    <property type="entry name" value="DAO"/>
    <property type="match status" value="1"/>
</dbReference>
<dbReference type="RefSeq" id="WP_135526194.1">
    <property type="nucleotide sequence ID" value="NZ_SRLH01000004.1"/>
</dbReference>
<evidence type="ECO:0000256" key="1">
    <source>
        <dbReference type="ARBA" id="ARBA00001974"/>
    </source>
</evidence>
<evidence type="ECO:0000256" key="7">
    <source>
        <dbReference type="PIRSR" id="PIRSR000189-1"/>
    </source>
</evidence>
<evidence type="ECO:0000256" key="4">
    <source>
        <dbReference type="ARBA" id="ARBA00022827"/>
    </source>
</evidence>
<feature type="binding site" evidence="7">
    <location>
        <begin position="39"/>
        <end position="40"/>
    </location>
    <ligand>
        <name>FAD</name>
        <dbReference type="ChEBI" id="CHEBI:57692"/>
    </ligand>
</feature>
<dbReference type="GO" id="GO:0071949">
    <property type="term" value="F:FAD binding"/>
    <property type="evidence" value="ECO:0007669"/>
    <property type="project" value="InterPro"/>
</dbReference>
<organism evidence="9 10">
    <name type="scientific">Flavobacterium humi</name>
    <dbReference type="NCBI Taxonomy" id="2562683"/>
    <lineage>
        <taxon>Bacteria</taxon>
        <taxon>Pseudomonadati</taxon>
        <taxon>Bacteroidota</taxon>
        <taxon>Flavobacteriia</taxon>
        <taxon>Flavobacteriales</taxon>
        <taxon>Flavobacteriaceae</taxon>
        <taxon>Flavobacterium</taxon>
    </lineage>
</organism>
<dbReference type="AlphaFoldDB" id="A0A4Z0L6V7"/>
<dbReference type="EMBL" id="SRLH01000004">
    <property type="protein sequence ID" value="TGD58023.1"/>
    <property type="molecule type" value="Genomic_DNA"/>
</dbReference>
<dbReference type="InterPro" id="IPR006076">
    <property type="entry name" value="FAD-dep_OxRdtase"/>
</dbReference>
<feature type="binding site" evidence="7">
    <location>
        <position position="337"/>
    </location>
    <ligand>
        <name>D-dopa</name>
        <dbReference type="ChEBI" id="CHEBI:149689"/>
    </ligand>
</feature>
<keyword evidence="5" id="KW-0560">Oxidoreductase</keyword>
<evidence type="ECO:0000256" key="6">
    <source>
        <dbReference type="ARBA" id="ARBA00049547"/>
    </source>
</evidence>
<evidence type="ECO:0000313" key="9">
    <source>
        <dbReference type="EMBL" id="TGD58023.1"/>
    </source>
</evidence>
<dbReference type="InterPro" id="IPR023209">
    <property type="entry name" value="DAO"/>
</dbReference>
<evidence type="ECO:0000313" key="10">
    <source>
        <dbReference type="Proteomes" id="UP000297407"/>
    </source>
</evidence>
<protein>
    <submittedName>
        <fullName evidence="9">FAD-binding oxidoreductase</fullName>
    </submittedName>
</protein>
<dbReference type="SUPFAM" id="SSF54373">
    <property type="entry name" value="FAD-linked reductases, C-terminal domain"/>
    <property type="match status" value="1"/>
</dbReference>
<comment type="caution">
    <text evidence="9">The sequence shown here is derived from an EMBL/GenBank/DDBJ whole genome shotgun (WGS) entry which is preliminary data.</text>
</comment>
<evidence type="ECO:0000256" key="2">
    <source>
        <dbReference type="ARBA" id="ARBA00006730"/>
    </source>
</evidence>
<sequence>MSKILIIGAGVSGLTTALCLAREGYGVTVLSKDFSPNITSNVAGALWEWPPAVCGYHSDLISLERSKEWCMTSYDKFYELAQNKETGVYIRDVFFFFKDFVQNNDFHLHKMNELKTKVKGFRHDASLIEREGINPKTGMVDAYCHEAPMVDTDIYMEWLLKEVLDLGVEVLQSEITETLSDIEQILLEQYNCEYIVNCSGLGSIKLANEDMYPLRGALVRIKNNGAGFPVLDKAYCVSFDEKTREQDIVFIVPRGENHVILGALAEEGEWGTDINLDNYEPVRQMFERSKNFLPYLENAELDETEPVRVGLRPFRKGNVRLDWEIDTSIIHNYGHGGAGVTFSWGCAEEVVAMINYKMYADRKKASSVYAE</sequence>
<gene>
    <name evidence="9" type="ORF">E4635_08425</name>
</gene>
<comment type="catalytic activity">
    <reaction evidence="6">
        <text>a D-alpha-amino acid + O2 + H2O = a 2-oxocarboxylate + H2O2 + NH4(+)</text>
        <dbReference type="Rhea" id="RHEA:21816"/>
        <dbReference type="ChEBI" id="CHEBI:15377"/>
        <dbReference type="ChEBI" id="CHEBI:15379"/>
        <dbReference type="ChEBI" id="CHEBI:16240"/>
        <dbReference type="ChEBI" id="CHEBI:28938"/>
        <dbReference type="ChEBI" id="CHEBI:35179"/>
        <dbReference type="ChEBI" id="CHEBI:59871"/>
        <dbReference type="EC" id="1.4.3.3"/>
    </reaction>
    <physiologicalReaction direction="left-to-right" evidence="6">
        <dbReference type="Rhea" id="RHEA:21817"/>
    </physiologicalReaction>
</comment>
<feature type="binding site" evidence="7">
    <location>
        <position position="312"/>
    </location>
    <ligand>
        <name>D-dopa</name>
        <dbReference type="ChEBI" id="CHEBI:149689"/>
    </ligand>
</feature>
<dbReference type="GO" id="GO:0005737">
    <property type="term" value="C:cytoplasm"/>
    <property type="evidence" value="ECO:0007669"/>
    <property type="project" value="TreeGrafter"/>
</dbReference>
<comment type="cofactor">
    <cofactor evidence="1 7">
        <name>FAD</name>
        <dbReference type="ChEBI" id="CHEBI:57692"/>
    </cofactor>
</comment>
<reference evidence="9 10" key="1">
    <citation type="submission" date="2019-04" db="EMBL/GenBank/DDBJ databases">
        <title>Flavobacterium sp. strain DS2-A Genome sequencing and assembly.</title>
        <authorList>
            <person name="Kim I."/>
        </authorList>
    </citation>
    <scope>NUCLEOTIDE SEQUENCE [LARGE SCALE GENOMIC DNA]</scope>
    <source>
        <strain evidence="9 10">DS2-A</strain>
    </source>
</reference>
<dbReference type="OrthoDB" id="246701at2"/>
<dbReference type="PIRSF" id="PIRSF000189">
    <property type="entry name" value="D-aa_oxidase"/>
    <property type="match status" value="1"/>
</dbReference>
<comment type="similarity">
    <text evidence="2">Belongs to the DAMOX/DASOX family.</text>
</comment>
<dbReference type="SUPFAM" id="SSF51971">
    <property type="entry name" value="Nucleotide-binding domain"/>
    <property type="match status" value="1"/>
</dbReference>
<dbReference type="GO" id="GO:0019478">
    <property type="term" value="P:D-amino acid catabolic process"/>
    <property type="evidence" value="ECO:0007669"/>
    <property type="project" value="TreeGrafter"/>
</dbReference>
<keyword evidence="10" id="KW-1185">Reference proteome</keyword>
<proteinExistence type="inferred from homology"/>
<feature type="binding site" evidence="7">
    <location>
        <begin position="336"/>
        <end position="341"/>
    </location>
    <ligand>
        <name>FAD</name>
        <dbReference type="ChEBI" id="CHEBI:57692"/>
    </ligand>
</feature>
<dbReference type="Proteomes" id="UP000297407">
    <property type="component" value="Unassembled WGS sequence"/>
</dbReference>
<evidence type="ECO:0000259" key="8">
    <source>
        <dbReference type="Pfam" id="PF01266"/>
    </source>
</evidence>
<accession>A0A4Z0L6V7</accession>
<evidence type="ECO:0000256" key="5">
    <source>
        <dbReference type="ARBA" id="ARBA00023002"/>
    </source>
</evidence>
<dbReference type="GO" id="GO:0003884">
    <property type="term" value="F:D-amino-acid oxidase activity"/>
    <property type="evidence" value="ECO:0007669"/>
    <property type="project" value="UniProtKB-EC"/>
</dbReference>